<evidence type="ECO:0000259" key="1">
    <source>
        <dbReference type="PROSITE" id="PS50181"/>
    </source>
</evidence>
<protein>
    <submittedName>
        <fullName evidence="2">OLC1v1015604C1</fullName>
    </submittedName>
</protein>
<organism evidence="2 3">
    <name type="scientific">Oldenlandia corymbosa var. corymbosa</name>
    <dbReference type="NCBI Taxonomy" id="529605"/>
    <lineage>
        <taxon>Eukaryota</taxon>
        <taxon>Viridiplantae</taxon>
        <taxon>Streptophyta</taxon>
        <taxon>Embryophyta</taxon>
        <taxon>Tracheophyta</taxon>
        <taxon>Spermatophyta</taxon>
        <taxon>Magnoliopsida</taxon>
        <taxon>eudicotyledons</taxon>
        <taxon>Gunneridae</taxon>
        <taxon>Pentapetalae</taxon>
        <taxon>asterids</taxon>
        <taxon>lamiids</taxon>
        <taxon>Gentianales</taxon>
        <taxon>Rubiaceae</taxon>
        <taxon>Rubioideae</taxon>
        <taxon>Spermacoceae</taxon>
        <taxon>Hedyotis-Oldenlandia complex</taxon>
        <taxon>Oldenlandia</taxon>
    </lineage>
</organism>
<dbReference type="PROSITE" id="PS50181">
    <property type="entry name" value="FBOX"/>
    <property type="match status" value="1"/>
</dbReference>
<dbReference type="NCBIfam" id="TIGR01640">
    <property type="entry name" value="F_box_assoc_1"/>
    <property type="match status" value="1"/>
</dbReference>
<dbReference type="Pfam" id="PF08268">
    <property type="entry name" value="FBA_3"/>
    <property type="match status" value="1"/>
</dbReference>
<dbReference type="Proteomes" id="UP001161247">
    <property type="component" value="Chromosome 8"/>
</dbReference>
<dbReference type="InterPro" id="IPR001810">
    <property type="entry name" value="F-box_dom"/>
</dbReference>
<evidence type="ECO:0000313" key="2">
    <source>
        <dbReference type="EMBL" id="CAI9114802.1"/>
    </source>
</evidence>
<dbReference type="InterPro" id="IPR017451">
    <property type="entry name" value="F-box-assoc_interact_dom"/>
</dbReference>
<keyword evidence="3" id="KW-1185">Reference proteome</keyword>
<proteinExistence type="predicted"/>
<dbReference type="PANTHER" id="PTHR31672:SF11">
    <property type="entry name" value="F-BOX PROTEIN CPR1-LIKE ISOFORM X2"/>
    <property type="match status" value="1"/>
</dbReference>
<sequence>MADKINFLKLEKERASKRKLEKKVRYIPEECVSNILVRLPLQSLPKAMLVCKTWNETINADIFTREYLERTETGLICLVRRNPPSSEHKLQEKTNFFSVESELLRLQSMPVLHQPFVDPTSFPQLQFLEVRDFKVKTKEYNATCEGKIRACCAGLIIVDNKRKRGGLVALNPVTRKLLALPVGTITNNDRESYGLARCPSSNHFKLVHLFRNDLQRSECEILTVGEESWRTVDGPSFGLYAWYGYHPVFAIGAINWIPFRACGEYIISMTLDDEKFQKISLPKTTTSQDRIVEIRGQLGFVGREEGSCRFGVWCLKSLSGKSWAKQYTIPVKGIDDPIPLYFTRIGGEMMIFKHRDGGLYAYNFSSDSKVMQKLEMQSKFFSECLCYFPHVNCLLSWK</sequence>
<evidence type="ECO:0000313" key="3">
    <source>
        <dbReference type="Proteomes" id="UP001161247"/>
    </source>
</evidence>
<dbReference type="Gene3D" id="1.20.1280.50">
    <property type="match status" value="1"/>
</dbReference>
<accession>A0AAV1E5Z2</accession>
<gene>
    <name evidence="2" type="ORF">OLC1_LOCUS21445</name>
</gene>
<feature type="domain" description="F-box" evidence="1">
    <location>
        <begin position="21"/>
        <end position="67"/>
    </location>
</feature>
<name>A0AAV1E5Z2_OLDCO</name>
<dbReference type="EMBL" id="OX459125">
    <property type="protein sequence ID" value="CAI9114802.1"/>
    <property type="molecule type" value="Genomic_DNA"/>
</dbReference>
<dbReference type="InterPro" id="IPR050796">
    <property type="entry name" value="SCF_F-box_component"/>
</dbReference>
<dbReference type="Pfam" id="PF00646">
    <property type="entry name" value="F-box"/>
    <property type="match status" value="1"/>
</dbReference>
<dbReference type="InterPro" id="IPR013187">
    <property type="entry name" value="F-box-assoc_dom_typ3"/>
</dbReference>
<dbReference type="SMART" id="SM00256">
    <property type="entry name" value="FBOX"/>
    <property type="match status" value="1"/>
</dbReference>
<dbReference type="SUPFAM" id="SSF81383">
    <property type="entry name" value="F-box domain"/>
    <property type="match status" value="1"/>
</dbReference>
<reference evidence="2" key="1">
    <citation type="submission" date="2023-03" db="EMBL/GenBank/DDBJ databases">
        <authorList>
            <person name="Julca I."/>
        </authorList>
    </citation>
    <scope>NUCLEOTIDE SEQUENCE</scope>
</reference>
<dbReference type="AlphaFoldDB" id="A0AAV1E5Z2"/>
<dbReference type="PANTHER" id="PTHR31672">
    <property type="entry name" value="BNACNNG10540D PROTEIN"/>
    <property type="match status" value="1"/>
</dbReference>
<dbReference type="InterPro" id="IPR036047">
    <property type="entry name" value="F-box-like_dom_sf"/>
</dbReference>